<name>A0A6N9PXZ6_9BACL</name>
<dbReference type="RefSeq" id="WP_160645180.1">
    <property type="nucleotide sequence ID" value="NZ_SIJB01000013.1"/>
</dbReference>
<dbReference type="Proteomes" id="UP000448943">
    <property type="component" value="Unassembled WGS sequence"/>
</dbReference>
<protein>
    <submittedName>
        <fullName evidence="1">Uncharacterized protein</fullName>
    </submittedName>
</protein>
<evidence type="ECO:0000313" key="2">
    <source>
        <dbReference type="Proteomes" id="UP000448943"/>
    </source>
</evidence>
<dbReference type="OrthoDB" id="2382018at2"/>
<accession>A0A6N9PXZ6</accession>
<keyword evidence="2" id="KW-1185">Reference proteome</keyword>
<proteinExistence type="predicted"/>
<reference evidence="1 2" key="1">
    <citation type="submission" date="2019-01" db="EMBL/GenBank/DDBJ databases">
        <title>Chengkuizengella sp. nov., isolated from deep-sea sediment of East Pacific Ocean.</title>
        <authorList>
            <person name="Yang J."/>
            <person name="Lai Q."/>
            <person name="Shao Z."/>
        </authorList>
    </citation>
    <scope>NUCLEOTIDE SEQUENCE [LARGE SCALE GENOMIC DNA]</scope>
    <source>
        <strain evidence="1 2">YPA3-1-1</strain>
    </source>
</reference>
<comment type="caution">
    <text evidence="1">The sequence shown here is derived from an EMBL/GenBank/DDBJ whole genome shotgun (WGS) entry which is preliminary data.</text>
</comment>
<dbReference type="AlphaFoldDB" id="A0A6N9PXZ6"/>
<organism evidence="1 2">
    <name type="scientific">Chengkuizengella marina</name>
    <dbReference type="NCBI Taxonomy" id="2507566"/>
    <lineage>
        <taxon>Bacteria</taxon>
        <taxon>Bacillati</taxon>
        <taxon>Bacillota</taxon>
        <taxon>Bacilli</taxon>
        <taxon>Bacillales</taxon>
        <taxon>Paenibacillaceae</taxon>
        <taxon>Chengkuizengella</taxon>
    </lineage>
</organism>
<dbReference type="EMBL" id="SIJB01000013">
    <property type="protein sequence ID" value="NBI28389.1"/>
    <property type="molecule type" value="Genomic_DNA"/>
</dbReference>
<sequence>MIKKHQIYKKDKWNMMNVEVNGRHIILREISDQWGEDTHDFLSRPALMDWVNKRFSPENFKGSEEERKEMIEKFKEI</sequence>
<gene>
    <name evidence="1" type="ORF">ERL59_05410</name>
</gene>
<evidence type="ECO:0000313" key="1">
    <source>
        <dbReference type="EMBL" id="NBI28389.1"/>
    </source>
</evidence>